<dbReference type="Gene3D" id="1.10.287.110">
    <property type="entry name" value="DnaJ domain"/>
    <property type="match status" value="1"/>
</dbReference>
<dbReference type="Pfam" id="PF00226">
    <property type="entry name" value="DnaJ"/>
    <property type="match status" value="1"/>
</dbReference>
<dbReference type="InterPro" id="IPR001623">
    <property type="entry name" value="DnaJ_domain"/>
</dbReference>
<comment type="caution">
    <text evidence="3">The sequence shown here is derived from an EMBL/GenBank/DDBJ whole genome shotgun (WGS) entry which is preliminary data.</text>
</comment>
<feature type="domain" description="J" evidence="2">
    <location>
        <begin position="2"/>
        <end position="81"/>
    </location>
</feature>
<dbReference type="AlphaFoldDB" id="A0A9D1L8L7"/>
<protein>
    <submittedName>
        <fullName evidence="3">DnaJ domain-containing protein</fullName>
    </submittedName>
</protein>
<dbReference type="Proteomes" id="UP000824091">
    <property type="component" value="Unassembled WGS sequence"/>
</dbReference>
<gene>
    <name evidence="3" type="ORF">IAD16_07425</name>
</gene>
<dbReference type="EMBL" id="DVMO01000108">
    <property type="protein sequence ID" value="HIU28190.1"/>
    <property type="molecule type" value="Genomic_DNA"/>
</dbReference>
<dbReference type="SUPFAM" id="SSF48452">
    <property type="entry name" value="TPR-like"/>
    <property type="match status" value="1"/>
</dbReference>
<dbReference type="InterPro" id="IPR011990">
    <property type="entry name" value="TPR-like_helical_dom_sf"/>
</dbReference>
<accession>A0A9D1L8L7</accession>
<dbReference type="InterPro" id="IPR036869">
    <property type="entry name" value="J_dom_sf"/>
</dbReference>
<dbReference type="SMART" id="SM00271">
    <property type="entry name" value="DnaJ"/>
    <property type="match status" value="1"/>
</dbReference>
<evidence type="ECO:0000259" key="2">
    <source>
        <dbReference type="PROSITE" id="PS50076"/>
    </source>
</evidence>
<dbReference type="Gene3D" id="1.25.40.10">
    <property type="entry name" value="Tetratricopeptide repeat domain"/>
    <property type="match status" value="1"/>
</dbReference>
<dbReference type="SUPFAM" id="SSF46565">
    <property type="entry name" value="Chaperone J-domain"/>
    <property type="match status" value="1"/>
</dbReference>
<dbReference type="GO" id="GO:0006260">
    <property type="term" value="P:DNA replication"/>
    <property type="evidence" value="ECO:0007669"/>
    <property type="project" value="UniProtKB-KW"/>
</dbReference>
<name>A0A9D1L8L7_9FIRM</name>
<keyword evidence="1" id="KW-0235">DNA replication</keyword>
<dbReference type="PANTHER" id="PTHR24074">
    <property type="entry name" value="CO-CHAPERONE PROTEIN DJLA"/>
    <property type="match status" value="1"/>
</dbReference>
<evidence type="ECO:0000256" key="1">
    <source>
        <dbReference type="ARBA" id="ARBA00022705"/>
    </source>
</evidence>
<sequence length="233" mass="25772">MDPYKVLGVSRDATDEEIKKAYRKLSRKYHPDANVGNPNQAAFEEKFKEVQQAYNLIMDQRQGKTQPGGGPQQQSAEDFWGFGGFGGFGGYGAYGNRSTQNESQDDRYLRSALNYIQNGYYREGLNVLEQVKDRKGPWYYYSAIANYRVGNNAVALEHAKAACAFEPNNFQYANLLNQLQGGGARYQQRSAGYGGNPSMGGGSHIGQICATCLCLNMMCGGGYYFGMPLICCL</sequence>
<evidence type="ECO:0000313" key="3">
    <source>
        <dbReference type="EMBL" id="HIU28190.1"/>
    </source>
</evidence>
<evidence type="ECO:0000313" key="4">
    <source>
        <dbReference type="Proteomes" id="UP000824091"/>
    </source>
</evidence>
<proteinExistence type="predicted"/>
<dbReference type="PROSITE" id="PS50076">
    <property type="entry name" value="DNAJ_2"/>
    <property type="match status" value="1"/>
</dbReference>
<reference evidence="3" key="2">
    <citation type="journal article" date="2021" name="PeerJ">
        <title>Extensive microbial diversity within the chicken gut microbiome revealed by metagenomics and culture.</title>
        <authorList>
            <person name="Gilroy R."/>
            <person name="Ravi A."/>
            <person name="Getino M."/>
            <person name="Pursley I."/>
            <person name="Horton D.L."/>
            <person name="Alikhan N.F."/>
            <person name="Baker D."/>
            <person name="Gharbi K."/>
            <person name="Hall N."/>
            <person name="Watson M."/>
            <person name="Adriaenssens E.M."/>
            <person name="Foster-Nyarko E."/>
            <person name="Jarju S."/>
            <person name="Secka A."/>
            <person name="Antonio M."/>
            <person name="Oren A."/>
            <person name="Chaudhuri R.R."/>
            <person name="La Ragione R."/>
            <person name="Hildebrand F."/>
            <person name="Pallen M.J."/>
        </authorList>
    </citation>
    <scope>NUCLEOTIDE SEQUENCE</scope>
    <source>
        <strain evidence="3">11300</strain>
    </source>
</reference>
<dbReference type="InterPro" id="IPR050817">
    <property type="entry name" value="DjlA_DnaK_co-chaperone"/>
</dbReference>
<reference evidence="3" key="1">
    <citation type="submission" date="2020-10" db="EMBL/GenBank/DDBJ databases">
        <authorList>
            <person name="Gilroy R."/>
        </authorList>
    </citation>
    <scope>NUCLEOTIDE SEQUENCE</scope>
    <source>
        <strain evidence="3">11300</strain>
    </source>
</reference>
<dbReference type="PRINTS" id="PR00625">
    <property type="entry name" value="JDOMAIN"/>
</dbReference>
<dbReference type="CDD" id="cd06257">
    <property type="entry name" value="DnaJ"/>
    <property type="match status" value="1"/>
</dbReference>
<organism evidence="3 4">
    <name type="scientific">Candidatus Fimisoma avicola</name>
    <dbReference type="NCBI Taxonomy" id="2840826"/>
    <lineage>
        <taxon>Bacteria</taxon>
        <taxon>Bacillati</taxon>
        <taxon>Bacillota</taxon>
        <taxon>Clostridia</taxon>
        <taxon>Eubacteriales</taxon>
        <taxon>Candidatus Fimisoma</taxon>
    </lineage>
</organism>